<sequence length="80" mass="9278">MNALVDQLRQKLAQQDARISSLERNNSYLLRRLGEVYNRLDSFESDTEETENITEKVKAEIRCSKTGEDRTDQGDERGKD</sequence>
<protein>
    <submittedName>
        <fullName evidence="1">Uncharacterized protein</fullName>
    </submittedName>
</protein>
<evidence type="ECO:0000313" key="1">
    <source>
        <dbReference type="EMBL" id="KAF2174562.1"/>
    </source>
</evidence>
<gene>
    <name evidence="1" type="ORF">K469DRAFT_707323</name>
</gene>
<dbReference type="OrthoDB" id="5286367at2759"/>
<proteinExistence type="predicted"/>
<evidence type="ECO:0000313" key="2">
    <source>
        <dbReference type="Proteomes" id="UP000800200"/>
    </source>
</evidence>
<accession>A0A6A6D8G8</accession>
<name>A0A6A6D8G8_9PEZI</name>
<organism evidence="1 2">
    <name type="scientific">Zopfia rhizophila CBS 207.26</name>
    <dbReference type="NCBI Taxonomy" id="1314779"/>
    <lineage>
        <taxon>Eukaryota</taxon>
        <taxon>Fungi</taxon>
        <taxon>Dikarya</taxon>
        <taxon>Ascomycota</taxon>
        <taxon>Pezizomycotina</taxon>
        <taxon>Dothideomycetes</taxon>
        <taxon>Dothideomycetes incertae sedis</taxon>
        <taxon>Zopfiaceae</taxon>
        <taxon>Zopfia</taxon>
    </lineage>
</organism>
<reference evidence="1" key="1">
    <citation type="journal article" date="2020" name="Stud. Mycol.">
        <title>101 Dothideomycetes genomes: a test case for predicting lifestyles and emergence of pathogens.</title>
        <authorList>
            <person name="Haridas S."/>
            <person name="Albert R."/>
            <person name="Binder M."/>
            <person name="Bloem J."/>
            <person name="Labutti K."/>
            <person name="Salamov A."/>
            <person name="Andreopoulos B."/>
            <person name="Baker S."/>
            <person name="Barry K."/>
            <person name="Bills G."/>
            <person name="Bluhm B."/>
            <person name="Cannon C."/>
            <person name="Castanera R."/>
            <person name="Culley D."/>
            <person name="Daum C."/>
            <person name="Ezra D."/>
            <person name="Gonzalez J."/>
            <person name="Henrissat B."/>
            <person name="Kuo A."/>
            <person name="Liang C."/>
            <person name="Lipzen A."/>
            <person name="Lutzoni F."/>
            <person name="Magnuson J."/>
            <person name="Mondo S."/>
            <person name="Nolan M."/>
            <person name="Ohm R."/>
            <person name="Pangilinan J."/>
            <person name="Park H.-J."/>
            <person name="Ramirez L."/>
            <person name="Alfaro M."/>
            <person name="Sun H."/>
            <person name="Tritt A."/>
            <person name="Yoshinaga Y."/>
            <person name="Zwiers L.-H."/>
            <person name="Turgeon B."/>
            <person name="Goodwin S."/>
            <person name="Spatafora J."/>
            <person name="Crous P."/>
            <person name="Grigoriev I."/>
        </authorList>
    </citation>
    <scope>NUCLEOTIDE SEQUENCE</scope>
    <source>
        <strain evidence="1">CBS 207.26</strain>
    </source>
</reference>
<keyword evidence="2" id="KW-1185">Reference proteome</keyword>
<dbReference type="EMBL" id="ML994830">
    <property type="protein sequence ID" value="KAF2174562.1"/>
    <property type="molecule type" value="Genomic_DNA"/>
</dbReference>
<dbReference type="Proteomes" id="UP000800200">
    <property type="component" value="Unassembled WGS sequence"/>
</dbReference>
<dbReference type="AlphaFoldDB" id="A0A6A6D8G8"/>